<dbReference type="Proteomes" id="UP000499080">
    <property type="component" value="Unassembled WGS sequence"/>
</dbReference>
<comment type="caution">
    <text evidence="1">The sequence shown here is derived from an EMBL/GenBank/DDBJ whole genome shotgun (WGS) entry which is preliminary data.</text>
</comment>
<dbReference type="AlphaFoldDB" id="A0A4Y2IIT0"/>
<protein>
    <submittedName>
        <fullName evidence="1">Uncharacterized protein</fullName>
    </submittedName>
</protein>
<dbReference type="EMBL" id="BGPR01002704">
    <property type="protein sequence ID" value="GBM77693.1"/>
    <property type="molecule type" value="Genomic_DNA"/>
</dbReference>
<proteinExistence type="predicted"/>
<name>A0A4Y2IIT0_ARAVE</name>
<evidence type="ECO:0000313" key="1">
    <source>
        <dbReference type="EMBL" id="GBM77693.1"/>
    </source>
</evidence>
<reference evidence="1 2" key="1">
    <citation type="journal article" date="2019" name="Sci. Rep.">
        <title>Orb-weaving spider Araneus ventricosus genome elucidates the spidroin gene catalogue.</title>
        <authorList>
            <person name="Kono N."/>
            <person name="Nakamura H."/>
            <person name="Ohtoshi R."/>
            <person name="Moran D.A.P."/>
            <person name="Shinohara A."/>
            <person name="Yoshida Y."/>
            <person name="Fujiwara M."/>
            <person name="Mori M."/>
            <person name="Tomita M."/>
            <person name="Arakawa K."/>
        </authorList>
    </citation>
    <scope>NUCLEOTIDE SEQUENCE [LARGE SCALE GENOMIC DNA]</scope>
</reference>
<evidence type="ECO:0000313" key="2">
    <source>
        <dbReference type="Proteomes" id="UP000499080"/>
    </source>
</evidence>
<sequence>MEFKRSSTSVSRLEELELAVTSRPNNSDDVRVADGIQGSSTSVSRLRVGSFDGIQGVVDSLHVEAPQERRLIGDSQKHVMIWSVQMEFKEGRRPCVNRWGVECAVKQSRQTNSYDVDFADGIQGSLMYT</sequence>
<gene>
    <name evidence="1" type="ORF">AVEN_80297_1</name>
</gene>
<keyword evidence="2" id="KW-1185">Reference proteome</keyword>
<accession>A0A4Y2IIT0</accession>
<organism evidence="1 2">
    <name type="scientific">Araneus ventricosus</name>
    <name type="common">Orbweaver spider</name>
    <name type="synonym">Epeira ventricosa</name>
    <dbReference type="NCBI Taxonomy" id="182803"/>
    <lineage>
        <taxon>Eukaryota</taxon>
        <taxon>Metazoa</taxon>
        <taxon>Ecdysozoa</taxon>
        <taxon>Arthropoda</taxon>
        <taxon>Chelicerata</taxon>
        <taxon>Arachnida</taxon>
        <taxon>Araneae</taxon>
        <taxon>Araneomorphae</taxon>
        <taxon>Entelegynae</taxon>
        <taxon>Araneoidea</taxon>
        <taxon>Araneidae</taxon>
        <taxon>Araneus</taxon>
    </lineage>
</organism>